<dbReference type="Proteomes" id="UP000231586">
    <property type="component" value="Unassembled WGS sequence"/>
</dbReference>
<evidence type="ECO:0000256" key="2">
    <source>
        <dbReference type="SAM" id="Phobius"/>
    </source>
</evidence>
<name>A0A2M8WQY0_9MICO</name>
<keyword evidence="4" id="KW-1185">Reference proteome</keyword>
<feature type="transmembrane region" description="Helical" evidence="2">
    <location>
        <begin position="29"/>
        <end position="49"/>
    </location>
</feature>
<organism evidence="3 4">
    <name type="scientific">Luteimicrobium subarcticum</name>
    <dbReference type="NCBI Taxonomy" id="620910"/>
    <lineage>
        <taxon>Bacteria</taxon>
        <taxon>Bacillati</taxon>
        <taxon>Actinomycetota</taxon>
        <taxon>Actinomycetes</taxon>
        <taxon>Micrococcales</taxon>
        <taxon>Luteimicrobium</taxon>
    </lineage>
</organism>
<dbReference type="EMBL" id="PGTZ01000008">
    <property type="protein sequence ID" value="PJI93333.1"/>
    <property type="molecule type" value="Genomic_DNA"/>
</dbReference>
<keyword evidence="2" id="KW-0812">Transmembrane</keyword>
<keyword evidence="2" id="KW-1133">Transmembrane helix</keyword>
<evidence type="ECO:0000313" key="3">
    <source>
        <dbReference type="EMBL" id="PJI93333.1"/>
    </source>
</evidence>
<dbReference type="AlphaFoldDB" id="A0A2M8WQY0"/>
<dbReference type="RefSeq" id="WP_157803778.1">
    <property type="nucleotide sequence ID" value="NZ_PGTZ01000008.1"/>
</dbReference>
<feature type="region of interest" description="Disordered" evidence="1">
    <location>
        <begin position="1"/>
        <end position="21"/>
    </location>
</feature>
<keyword evidence="2" id="KW-0472">Membrane</keyword>
<proteinExistence type="predicted"/>
<comment type="caution">
    <text evidence="3">The sequence shown here is derived from an EMBL/GenBank/DDBJ whole genome shotgun (WGS) entry which is preliminary data.</text>
</comment>
<accession>A0A2M8WQY0</accession>
<evidence type="ECO:0000256" key="1">
    <source>
        <dbReference type="SAM" id="MobiDB-lite"/>
    </source>
</evidence>
<evidence type="ECO:0000313" key="4">
    <source>
        <dbReference type="Proteomes" id="UP000231586"/>
    </source>
</evidence>
<sequence>MSTHDTTHDTAHDPHFSGSNEVGDPRKKWVYWTAIGLLVVGFLIAILSFSGARANARAAEKADELTAALTDAGLRAPSQDQITRLLGDDGGAVCEDPGSALSQATLDAQLTNGAAGPGQRPVIADDRVVQGQRIVLQVYCPDQLDEFEQAVDDLNLDDGVVRS</sequence>
<dbReference type="OrthoDB" id="3628158at2"/>
<gene>
    <name evidence="3" type="ORF">CLV34_1902</name>
</gene>
<feature type="compositionally biased region" description="Basic and acidic residues" evidence="1">
    <location>
        <begin position="1"/>
        <end position="15"/>
    </location>
</feature>
<protein>
    <submittedName>
        <fullName evidence="3">Uncharacterized protein</fullName>
    </submittedName>
</protein>
<reference evidence="3 4" key="1">
    <citation type="submission" date="2017-11" db="EMBL/GenBank/DDBJ databases">
        <title>Genomic Encyclopedia of Archaeal and Bacterial Type Strains, Phase II (KMG-II): From Individual Species to Whole Genera.</title>
        <authorList>
            <person name="Goeker M."/>
        </authorList>
    </citation>
    <scope>NUCLEOTIDE SEQUENCE [LARGE SCALE GENOMIC DNA]</scope>
    <source>
        <strain evidence="3 4">DSM 22413</strain>
    </source>
</reference>